<evidence type="ECO:0000313" key="2">
    <source>
        <dbReference type="EMBL" id="ORV95754.1"/>
    </source>
</evidence>
<gene>
    <name evidence="1" type="ORF">A9W98_33590</name>
    <name evidence="2" type="ORF">AWC08_14630</name>
</gene>
<dbReference type="AlphaFoldDB" id="A0A1A6B921"/>
<dbReference type="InterPro" id="IPR009833">
    <property type="entry name" value="DUF1398"/>
</dbReference>
<dbReference type="RefSeq" id="WP_065136796.1">
    <property type="nucleotide sequence ID" value="NZ_JACKSU010000025.1"/>
</dbReference>
<proteinExistence type="predicted"/>
<evidence type="ECO:0000313" key="3">
    <source>
        <dbReference type="Proteomes" id="UP000093757"/>
    </source>
</evidence>
<dbReference type="Gene3D" id="3.30.1810.10">
    <property type="entry name" value="YdfO-like"/>
    <property type="match status" value="1"/>
</dbReference>
<dbReference type="Proteomes" id="UP000093757">
    <property type="component" value="Unassembled WGS sequence"/>
</dbReference>
<dbReference type="OrthoDB" id="4625048at2"/>
<comment type="caution">
    <text evidence="1">The sequence shown here is derived from an EMBL/GenBank/DDBJ whole genome shotgun (WGS) entry which is preliminary data.</text>
</comment>
<keyword evidence="4" id="KW-1185">Reference proteome</keyword>
<dbReference type="Pfam" id="PF07166">
    <property type="entry name" value="DUF1398"/>
    <property type="match status" value="1"/>
</dbReference>
<reference evidence="2 4" key="1">
    <citation type="submission" date="2016-01" db="EMBL/GenBank/DDBJ databases">
        <title>The new phylogeny of the genus Mycobacterium.</title>
        <authorList>
            <person name="Tarcisio F."/>
            <person name="Conor M."/>
            <person name="Antonella G."/>
            <person name="Elisabetta G."/>
            <person name="Giulia F.S."/>
            <person name="Sara T."/>
            <person name="Anna F."/>
            <person name="Clotilde B."/>
            <person name="Roberto B."/>
            <person name="Veronica D.S."/>
            <person name="Fabio R."/>
            <person name="Monica P."/>
            <person name="Olivier J."/>
            <person name="Enrico T."/>
            <person name="Nicola S."/>
        </authorList>
    </citation>
    <scope>NUCLEOTIDE SEQUENCE [LARGE SCALE GENOMIC DNA]</scope>
    <source>
        <strain evidence="2 4">DSM 44160</strain>
    </source>
</reference>
<name>A0A1A6B921_MYCGO</name>
<evidence type="ECO:0000313" key="1">
    <source>
        <dbReference type="EMBL" id="OBR98780.1"/>
    </source>
</evidence>
<accession>A0A1A6B921</accession>
<dbReference type="EMBL" id="MAEM01000502">
    <property type="protein sequence ID" value="OBR98780.1"/>
    <property type="molecule type" value="Genomic_DNA"/>
</dbReference>
<sequence length="143" mass="15314">MSSAIANLQAAHARAAAVRPAVHGFPYLAEVLRQAGVSRYHHSIPSGTTLYVTDAGPVLMQDDPVVAPGMTDVASWNRDAVVTALRTDQSGNSSYPQFVRSCWAAGVVHYDVDLQSRTCTYAGAGGECYVESYPRVEVVDGQR</sequence>
<evidence type="ECO:0000313" key="4">
    <source>
        <dbReference type="Proteomes" id="UP000193928"/>
    </source>
</evidence>
<protein>
    <submittedName>
        <fullName evidence="1">DUF1398 domain-containing protein</fullName>
    </submittedName>
</protein>
<dbReference type="InterPro" id="IPR036696">
    <property type="entry name" value="YdfO-like_sf"/>
</dbReference>
<dbReference type="SUPFAM" id="SSF160419">
    <property type="entry name" value="YdfO-like"/>
    <property type="match status" value="1"/>
</dbReference>
<reference evidence="1 3" key="2">
    <citation type="submission" date="2016-06" db="EMBL/GenBank/DDBJ databases">
        <authorList>
            <person name="Kjaerup R.B."/>
            <person name="Dalgaard T.S."/>
            <person name="Juul-Madsen H.R."/>
        </authorList>
    </citation>
    <scope>NUCLEOTIDE SEQUENCE [LARGE SCALE GENOMIC DNA]</scope>
    <source>
        <strain evidence="1 3">1245752.6</strain>
    </source>
</reference>
<organism evidence="1 3">
    <name type="scientific">Mycobacterium gordonae</name>
    <dbReference type="NCBI Taxonomy" id="1778"/>
    <lineage>
        <taxon>Bacteria</taxon>
        <taxon>Bacillati</taxon>
        <taxon>Actinomycetota</taxon>
        <taxon>Actinomycetes</taxon>
        <taxon>Mycobacteriales</taxon>
        <taxon>Mycobacteriaceae</taxon>
        <taxon>Mycobacterium</taxon>
    </lineage>
</organism>
<dbReference type="Proteomes" id="UP000193928">
    <property type="component" value="Unassembled WGS sequence"/>
</dbReference>
<dbReference type="EMBL" id="LQOY01000019">
    <property type="protein sequence ID" value="ORV95754.1"/>
    <property type="molecule type" value="Genomic_DNA"/>
</dbReference>